<name>A0ABP9WNX8_9GAMM</name>
<keyword evidence="2" id="KW-0963">Cytoplasm</keyword>
<keyword evidence="4" id="KW-0012">Acyltransferase</keyword>
<feature type="domain" description="N-acetyltransferase" evidence="5">
    <location>
        <begin position="14"/>
        <end position="160"/>
    </location>
</feature>
<dbReference type="InterPro" id="IPR050680">
    <property type="entry name" value="YpeA/RimI_acetyltransf"/>
</dbReference>
<evidence type="ECO:0000256" key="3">
    <source>
        <dbReference type="ARBA" id="ARBA00022679"/>
    </source>
</evidence>
<dbReference type="InterPro" id="IPR000182">
    <property type="entry name" value="GNAT_dom"/>
</dbReference>
<dbReference type="CDD" id="cd04301">
    <property type="entry name" value="NAT_SF"/>
    <property type="match status" value="1"/>
</dbReference>
<dbReference type="PROSITE" id="PS51186">
    <property type="entry name" value="GNAT"/>
    <property type="match status" value="1"/>
</dbReference>
<dbReference type="PANTHER" id="PTHR43420:SF44">
    <property type="entry name" value="ACETYLTRANSFERASE YPEA"/>
    <property type="match status" value="1"/>
</dbReference>
<evidence type="ECO:0000256" key="4">
    <source>
        <dbReference type="ARBA" id="ARBA00023315"/>
    </source>
</evidence>
<evidence type="ECO:0000259" key="5">
    <source>
        <dbReference type="PROSITE" id="PS51186"/>
    </source>
</evidence>
<accession>A0ABP9WNX8</accession>
<organism evidence="6 7">
    <name type="scientific">Microbulbifer aestuariivivens</name>
    <dbReference type="NCBI Taxonomy" id="1908308"/>
    <lineage>
        <taxon>Bacteria</taxon>
        <taxon>Pseudomonadati</taxon>
        <taxon>Pseudomonadota</taxon>
        <taxon>Gammaproteobacteria</taxon>
        <taxon>Cellvibrionales</taxon>
        <taxon>Microbulbiferaceae</taxon>
        <taxon>Microbulbifer</taxon>
    </lineage>
</organism>
<dbReference type="InterPro" id="IPR006464">
    <property type="entry name" value="AcTrfase_RimI/Ard1"/>
</dbReference>
<evidence type="ECO:0000256" key="1">
    <source>
        <dbReference type="ARBA" id="ARBA00005395"/>
    </source>
</evidence>
<dbReference type="SUPFAM" id="SSF55729">
    <property type="entry name" value="Acyl-CoA N-acyltransferases (Nat)"/>
    <property type="match status" value="1"/>
</dbReference>
<sequence>MSADSLSLPQAPGAGLRPAAESDCAALAALARSAHSHPWSERQYLDSVREGHQCWLLAAADGSALASCVLMPLPQAFEVLDVAVAPQCRRRGIARAVLQTLIARLPTDTESVLLEVRTGNTGARALYRSLGFREDGVRRNYYPAANGAREDAVLMTLSLG</sequence>
<evidence type="ECO:0000256" key="2">
    <source>
        <dbReference type="ARBA" id="ARBA00022490"/>
    </source>
</evidence>
<comment type="similarity">
    <text evidence="1">Belongs to the acetyltransferase family. RimI subfamily.</text>
</comment>
<proteinExistence type="inferred from homology"/>
<dbReference type="PANTHER" id="PTHR43420">
    <property type="entry name" value="ACETYLTRANSFERASE"/>
    <property type="match status" value="1"/>
</dbReference>
<protein>
    <submittedName>
        <fullName evidence="6">[Ribosomal protein S18]-alanine N-acetyltransferase</fullName>
    </submittedName>
</protein>
<comment type="caution">
    <text evidence="6">The sequence shown here is derived from an EMBL/GenBank/DDBJ whole genome shotgun (WGS) entry which is preliminary data.</text>
</comment>
<dbReference type="RefSeq" id="WP_345550042.1">
    <property type="nucleotide sequence ID" value="NZ_BAABRT010000009.1"/>
</dbReference>
<keyword evidence="7" id="KW-1185">Reference proteome</keyword>
<dbReference type="Gene3D" id="3.40.630.30">
    <property type="match status" value="1"/>
</dbReference>
<evidence type="ECO:0000313" key="6">
    <source>
        <dbReference type="EMBL" id="GAA5524820.1"/>
    </source>
</evidence>
<dbReference type="Proteomes" id="UP001408594">
    <property type="component" value="Unassembled WGS sequence"/>
</dbReference>
<dbReference type="EMBL" id="BAABRT010000009">
    <property type="protein sequence ID" value="GAA5524820.1"/>
    <property type="molecule type" value="Genomic_DNA"/>
</dbReference>
<reference evidence="6 7" key="1">
    <citation type="submission" date="2024-02" db="EMBL/GenBank/DDBJ databases">
        <title>Microbulbifer aestuariivivens NBRC 112533.</title>
        <authorList>
            <person name="Ichikawa N."/>
            <person name="Katano-Makiyama Y."/>
            <person name="Hidaka K."/>
        </authorList>
    </citation>
    <scope>NUCLEOTIDE SEQUENCE [LARGE SCALE GENOMIC DNA]</scope>
    <source>
        <strain evidence="6 7">NBRC 112533</strain>
    </source>
</reference>
<dbReference type="NCBIfam" id="TIGR01575">
    <property type="entry name" value="rimI"/>
    <property type="match status" value="1"/>
</dbReference>
<gene>
    <name evidence="6" type="primary">rimI</name>
    <name evidence="6" type="ORF">Maes01_01379</name>
</gene>
<dbReference type="Pfam" id="PF00583">
    <property type="entry name" value="Acetyltransf_1"/>
    <property type="match status" value="1"/>
</dbReference>
<dbReference type="InterPro" id="IPR016181">
    <property type="entry name" value="Acyl_CoA_acyltransferase"/>
</dbReference>
<keyword evidence="3" id="KW-0808">Transferase</keyword>
<evidence type="ECO:0000313" key="7">
    <source>
        <dbReference type="Proteomes" id="UP001408594"/>
    </source>
</evidence>